<evidence type="ECO:0000313" key="3">
    <source>
        <dbReference type="Proteomes" id="UP001500037"/>
    </source>
</evidence>
<evidence type="ECO:0000313" key="2">
    <source>
        <dbReference type="EMBL" id="GAA1246975.1"/>
    </source>
</evidence>
<dbReference type="InterPro" id="IPR015797">
    <property type="entry name" value="NUDIX_hydrolase-like_dom_sf"/>
</dbReference>
<evidence type="ECO:0000256" key="1">
    <source>
        <dbReference type="SAM" id="MobiDB-lite"/>
    </source>
</evidence>
<evidence type="ECO:0008006" key="4">
    <source>
        <dbReference type="Google" id="ProtNLM"/>
    </source>
</evidence>
<dbReference type="SUPFAM" id="SSF55811">
    <property type="entry name" value="Nudix"/>
    <property type="match status" value="1"/>
</dbReference>
<proteinExistence type="predicted"/>
<reference evidence="3" key="1">
    <citation type="journal article" date="2019" name="Int. J. Syst. Evol. Microbiol.">
        <title>The Global Catalogue of Microorganisms (GCM) 10K type strain sequencing project: providing services to taxonomists for standard genome sequencing and annotation.</title>
        <authorList>
            <consortium name="The Broad Institute Genomics Platform"/>
            <consortium name="The Broad Institute Genome Sequencing Center for Infectious Disease"/>
            <person name="Wu L."/>
            <person name="Ma J."/>
        </authorList>
    </citation>
    <scope>NUCLEOTIDE SEQUENCE [LARGE SCALE GENOMIC DNA]</scope>
    <source>
        <strain evidence="3">JCM 13004</strain>
    </source>
</reference>
<dbReference type="EMBL" id="BAAALF010000077">
    <property type="protein sequence ID" value="GAA1246975.1"/>
    <property type="molecule type" value="Genomic_DNA"/>
</dbReference>
<comment type="caution">
    <text evidence="2">The sequence shown here is derived from an EMBL/GenBank/DDBJ whole genome shotgun (WGS) entry which is preliminary data.</text>
</comment>
<accession>A0ABP4H1Y2</accession>
<feature type="region of interest" description="Disordered" evidence="1">
    <location>
        <begin position="54"/>
        <end position="108"/>
    </location>
</feature>
<sequence length="108" mass="11413">MLIHDGWVCLIRRQREAGLQHSLPSGVVEDENGEDPADALRRERVLPRHVRVLPVGHREGPPAGERGWAAGTGCPVAAPAEAGRGRQQQEHVGMAGRQGPGPAAAGLP</sequence>
<name>A0ABP4H1Y2_9ACTN</name>
<gene>
    <name evidence="2" type="ORF">GCM10009665_42450</name>
</gene>
<keyword evidence="3" id="KW-1185">Reference proteome</keyword>
<feature type="compositionally biased region" description="Low complexity" evidence="1">
    <location>
        <begin position="93"/>
        <end position="108"/>
    </location>
</feature>
<protein>
    <recommendedName>
        <fullName evidence="4">NUDIX domain-containing protein</fullName>
    </recommendedName>
</protein>
<dbReference type="Proteomes" id="UP001500037">
    <property type="component" value="Unassembled WGS sequence"/>
</dbReference>
<organism evidence="2 3">
    <name type="scientific">Kitasatospora nipponensis</name>
    <dbReference type="NCBI Taxonomy" id="258049"/>
    <lineage>
        <taxon>Bacteria</taxon>
        <taxon>Bacillati</taxon>
        <taxon>Actinomycetota</taxon>
        <taxon>Actinomycetes</taxon>
        <taxon>Kitasatosporales</taxon>
        <taxon>Streptomycetaceae</taxon>
        <taxon>Kitasatospora</taxon>
    </lineage>
</organism>